<dbReference type="NCBIfam" id="NF005012">
    <property type="entry name" value="PRK06411.1"/>
    <property type="match status" value="1"/>
</dbReference>
<comment type="caution">
    <text evidence="5">The sequence shown here is derived from an EMBL/GenBank/DDBJ whole genome shotgun (WGS) entry which is preliminary data.</text>
</comment>
<dbReference type="Gene3D" id="3.40.50.12280">
    <property type="match status" value="1"/>
</dbReference>
<dbReference type="Pfam" id="PF01058">
    <property type="entry name" value="Oxidored_q6"/>
    <property type="match status" value="1"/>
</dbReference>
<dbReference type="PANTHER" id="PTHR11995">
    <property type="entry name" value="NADH DEHYDROGENASE"/>
    <property type="match status" value="1"/>
</dbReference>
<evidence type="ECO:0000259" key="4">
    <source>
        <dbReference type="Pfam" id="PF01058"/>
    </source>
</evidence>
<dbReference type="InterPro" id="IPR006138">
    <property type="entry name" value="NADH_UQ_OxRdtase_20Kd_su"/>
</dbReference>
<dbReference type="Proteomes" id="UP001287286">
    <property type="component" value="Unassembled WGS sequence"/>
</dbReference>
<dbReference type="PROSITE" id="PS01150">
    <property type="entry name" value="COMPLEX1_20K"/>
    <property type="match status" value="1"/>
</dbReference>
<keyword evidence="2" id="KW-0520">NAD</keyword>
<evidence type="ECO:0000313" key="5">
    <source>
        <dbReference type="EMBL" id="KAK4087073.1"/>
    </source>
</evidence>
<name>A0ABR0BSN2_PURLI</name>
<feature type="region of interest" description="Disordered" evidence="3">
    <location>
        <begin position="151"/>
        <end position="200"/>
    </location>
</feature>
<dbReference type="InterPro" id="IPR006137">
    <property type="entry name" value="NADH_UbQ_OxRdtase-like_20kDa"/>
</dbReference>
<keyword evidence="2" id="KW-0408">Iron</keyword>
<accession>A0ABR0BSN2</accession>
<keyword evidence="2" id="KW-0004">4Fe-4S</keyword>
<comment type="similarity">
    <text evidence="1 2">Belongs to the complex I 20 kDa subunit family.</text>
</comment>
<reference evidence="5 6" key="1">
    <citation type="journal article" date="2024" name="Microbiol. Resour. Announc.">
        <title>Genome annotations for the ascomycete fungi Trichoderma harzianum, Trichoderma aggressivum, and Purpureocillium lilacinum.</title>
        <authorList>
            <person name="Beijen E.P.W."/>
            <person name="Ohm R.A."/>
        </authorList>
    </citation>
    <scope>NUCLEOTIDE SEQUENCE [LARGE SCALE GENOMIC DNA]</scope>
    <source>
        <strain evidence="5 6">CBS 150709</strain>
    </source>
</reference>
<dbReference type="NCBIfam" id="TIGR01957">
    <property type="entry name" value="nuoB_fam"/>
    <property type="match status" value="1"/>
</dbReference>
<evidence type="ECO:0000313" key="6">
    <source>
        <dbReference type="Proteomes" id="UP001287286"/>
    </source>
</evidence>
<dbReference type="SUPFAM" id="SSF56770">
    <property type="entry name" value="HydA/Nqo6-like"/>
    <property type="match status" value="1"/>
</dbReference>
<organism evidence="5 6">
    <name type="scientific">Purpureocillium lilacinum</name>
    <name type="common">Paecilomyces lilacinus</name>
    <dbReference type="NCBI Taxonomy" id="33203"/>
    <lineage>
        <taxon>Eukaryota</taxon>
        <taxon>Fungi</taxon>
        <taxon>Dikarya</taxon>
        <taxon>Ascomycota</taxon>
        <taxon>Pezizomycotina</taxon>
        <taxon>Sordariomycetes</taxon>
        <taxon>Hypocreomycetidae</taxon>
        <taxon>Hypocreales</taxon>
        <taxon>Ophiocordycipitaceae</taxon>
        <taxon>Purpureocillium</taxon>
    </lineage>
</organism>
<sequence>MRGKRPSPVVMLYARDAQQYTYVPRRALCDRSSMAVDATEFTARSTRLPSSIEARRQCRASQNGLPSHLSKQHTHQLPQRRAILAGAPPGCRVANTLATSRSPTFLLCPISSPQVKDAPRLILATTRPVQPITAPPFPKQPQFWGRRICAHPRQRQRERNPTSLTSEPPPPPSPPGVRSNSATRSAHCSSLQRTQTSVTMLPSTRTAASMALRAKPATSLVPFRTAAAFTASSRRDASSLTPHGAGASALAKPRKEVPLPSEEGTKGVIQYALGTFVGLTESRYSKTNSTSLDVIANWARQSSLWPMTFGLACCAVEMMHLSTPRYDQDRLGIIFRASPRQSDVMIVAGTLTNKMAPALRQVYDQMPDPRWVISMGSCANGGGYYHYSYSVVRGCDRIVPVDIYVPGCPPTSEALMYGIFQLQRKMRNTKITRMWYRR</sequence>
<proteinExistence type="inferred from homology"/>
<dbReference type="PANTHER" id="PTHR11995:SF14">
    <property type="entry name" value="NADH DEHYDROGENASE [UBIQUINONE] IRON-SULFUR PROTEIN 7, MITOCHONDRIAL"/>
    <property type="match status" value="1"/>
</dbReference>
<keyword evidence="2" id="KW-0411">Iron-sulfur</keyword>
<dbReference type="EMBL" id="JAWRVI010000035">
    <property type="protein sequence ID" value="KAK4087073.1"/>
    <property type="molecule type" value="Genomic_DNA"/>
</dbReference>
<gene>
    <name evidence="5" type="ORF">Purlil1_8592</name>
</gene>
<evidence type="ECO:0000256" key="1">
    <source>
        <dbReference type="ARBA" id="ARBA00009173"/>
    </source>
</evidence>
<feature type="region of interest" description="Disordered" evidence="3">
    <location>
        <begin position="232"/>
        <end position="261"/>
    </location>
</feature>
<keyword evidence="2" id="KW-0479">Metal-binding</keyword>
<feature type="domain" description="NADH:ubiquinone oxidoreductase-like 20kDa subunit" evidence="4">
    <location>
        <begin position="313"/>
        <end position="421"/>
    </location>
</feature>
<protein>
    <recommendedName>
        <fullName evidence="4">NADH:ubiquinone oxidoreductase-like 20kDa subunit domain-containing protein</fullName>
    </recommendedName>
</protein>
<keyword evidence="6" id="KW-1185">Reference proteome</keyword>
<feature type="compositionally biased region" description="Polar residues" evidence="3">
    <location>
        <begin position="178"/>
        <end position="200"/>
    </location>
</feature>
<evidence type="ECO:0000256" key="3">
    <source>
        <dbReference type="SAM" id="MobiDB-lite"/>
    </source>
</evidence>
<dbReference type="HAMAP" id="MF_01356">
    <property type="entry name" value="NDH1_NuoB"/>
    <property type="match status" value="1"/>
</dbReference>
<evidence type="ECO:0000256" key="2">
    <source>
        <dbReference type="RuleBase" id="RU004464"/>
    </source>
</evidence>